<dbReference type="InterPro" id="IPR006035">
    <property type="entry name" value="Ureohydrolase"/>
</dbReference>
<keyword evidence="3" id="KW-0464">Manganese</keyword>
<dbReference type="SUPFAM" id="SSF52768">
    <property type="entry name" value="Arginase/deacetylase"/>
    <property type="match status" value="1"/>
</dbReference>
<gene>
    <name evidence="5" type="ORF">BKH32_01565</name>
</gene>
<dbReference type="PANTHER" id="PTHR43782:SF3">
    <property type="entry name" value="ARGINASE"/>
    <property type="match status" value="1"/>
</dbReference>
<accession>A0A1Q8I3M6</accession>
<comment type="similarity">
    <text evidence="4">Belongs to the arginase family.</text>
</comment>
<keyword evidence="2" id="KW-0378">Hydrolase</keyword>
<proteinExistence type="inferred from homology"/>
<organism evidence="5 6">
    <name type="scientific">Actinomyces oris</name>
    <dbReference type="NCBI Taxonomy" id="544580"/>
    <lineage>
        <taxon>Bacteria</taxon>
        <taxon>Bacillati</taxon>
        <taxon>Actinomycetota</taxon>
        <taxon>Actinomycetes</taxon>
        <taxon>Actinomycetales</taxon>
        <taxon>Actinomycetaceae</taxon>
        <taxon>Actinomyces</taxon>
    </lineage>
</organism>
<evidence type="ECO:0000313" key="5">
    <source>
        <dbReference type="EMBL" id="OLL15697.1"/>
    </source>
</evidence>
<comment type="caution">
    <text evidence="5">The sequence shown here is derived from an EMBL/GenBank/DDBJ whole genome shotgun (WGS) entry which is preliminary data.</text>
</comment>
<evidence type="ECO:0000256" key="2">
    <source>
        <dbReference type="ARBA" id="ARBA00022801"/>
    </source>
</evidence>
<evidence type="ECO:0000313" key="6">
    <source>
        <dbReference type="Proteomes" id="UP000185736"/>
    </source>
</evidence>
<dbReference type="AlphaFoldDB" id="A0A1Q8I3M6"/>
<dbReference type="GO" id="GO:0004053">
    <property type="term" value="F:arginase activity"/>
    <property type="evidence" value="ECO:0007669"/>
    <property type="project" value="TreeGrafter"/>
</dbReference>
<dbReference type="GO" id="GO:0005829">
    <property type="term" value="C:cytosol"/>
    <property type="evidence" value="ECO:0007669"/>
    <property type="project" value="TreeGrafter"/>
</dbReference>
<dbReference type="Gene3D" id="3.40.800.10">
    <property type="entry name" value="Ureohydrolase domain"/>
    <property type="match status" value="1"/>
</dbReference>
<keyword evidence="1" id="KW-0479">Metal-binding</keyword>
<evidence type="ECO:0000256" key="1">
    <source>
        <dbReference type="ARBA" id="ARBA00022723"/>
    </source>
</evidence>
<dbReference type="InterPro" id="IPR023696">
    <property type="entry name" value="Ureohydrolase_dom_sf"/>
</dbReference>
<dbReference type="PANTHER" id="PTHR43782">
    <property type="entry name" value="ARGINASE"/>
    <property type="match status" value="1"/>
</dbReference>
<dbReference type="Pfam" id="PF00491">
    <property type="entry name" value="Arginase"/>
    <property type="match status" value="1"/>
</dbReference>
<dbReference type="EMBL" id="MSGO01000006">
    <property type="protein sequence ID" value="OLL15697.1"/>
    <property type="molecule type" value="Genomic_DNA"/>
</dbReference>
<dbReference type="PROSITE" id="PS51409">
    <property type="entry name" value="ARGINASE_2"/>
    <property type="match status" value="1"/>
</dbReference>
<protein>
    <submittedName>
        <fullName evidence="5">Arginase</fullName>
    </submittedName>
</protein>
<dbReference type="GO" id="GO:0030145">
    <property type="term" value="F:manganese ion binding"/>
    <property type="evidence" value="ECO:0007669"/>
    <property type="project" value="TreeGrafter"/>
</dbReference>
<name>A0A1Q8I3M6_9ACTO</name>
<dbReference type="Proteomes" id="UP000185736">
    <property type="component" value="Unassembled WGS sequence"/>
</dbReference>
<evidence type="ECO:0000256" key="4">
    <source>
        <dbReference type="PROSITE-ProRule" id="PRU00742"/>
    </source>
</evidence>
<reference evidence="5 6" key="1">
    <citation type="submission" date="2016-12" db="EMBL/GenBank/DDBJ databases">
        <title>Genomic comparison of strains in the 'Actinomyces naeslundii' group.</title>
        <authorList>
            <person name="Mughal S.R."/>
            <person name="Do T."/>
            <person name="Gilbert S.C."/>
            <person name="Witherden E.A."/>
            <person name="Didelot X."/>
            <person name="Beighton D."/>
        </authorList>
    </citation>
    <scope>NUCLEOTIDE SEQUENCE [LARGE SCALE GENOMIC DNA]</scope>
    <source>
        <strain evidence="5 6">S64C</strain>
    </source>
</reference>
<sequence>MSAGARRERVVVTHVAGRIGDHNDRAMAASPRLAAALARRYDVEPVVIGSPRPALSVGWQVELDAARDELEALASHYEVLWAGSAVPVTALSRCAGALATLPVVAANRPDALVVWFDAHADLNFPETTPSGYLGGLALSGPLGLWDSGLGAGLGTDNVVLAGVRDIDPPEADLIEGAGIPLVGPGEGFAERLGRVVDGRPVYIHIDCDVLEPGVVPTDYLVGGGLSLVELRQAAEVLARGEVVGIQIGELETATGEEDLAPLLDALSPVLDAVG</sequence>
<dbReference type="CDD" id="cd09999">
    <property type="entry name" value="Arginase-like_1"/>
    <property type="match status" value="1"/>
</dbReference>
<evidence type="ECO:0000256" key="3">
    <source>
        <dbReference type="ARBA" id="ARBA00023211"/>
    </source>
</evidence>
<dbReference type="RefSeq" id="WP_075248315.1">
    <property type="nucleotide sequence ID" value="NZ_MSGO01000006.1"/>
</dbReference>